<accession>A0A2S6G5C5</accession>
<dbReference type="Gene3D" id="2.40.10.220">
    <property type="entry name" value="predicted glycosyltransferase like domains"/>
    <property type="match status" value="1"/>
</dbReference>
<gene>
    <name evidence="3" type="ORF">B0H24_101630</name>
    <name evidence="2" type="ORF">BY455_11730</name>
</gene>
<dbReference type="EMBL" id="PTIU01000016">
    <property type="protein sequence ID" value="PPK54305.1"/>
    <property type="molecule type" value="Genomic_DNA"/>
</dbReference>
<reference evidence="3 4" key="2">
    <citation type="submission" date="2018-02" db="EMBL/GenBank/DDBJ databases">
        <title>Subsurface microbial communities from deep shales in Ohio and West Virginia, USA.</title>
        <authorList>
            <person name="Wrighton K."/>
        </authorList>
    </citation>
    <scope>NUCLEOTIDE SEQUENCE [LARGE SCALE GENOMIC DNA]</scope>
    <source>
        <strain evidence="3 4">UTICA-S1B9</strain>
    </source>
</reference>
<protein>
    <submittedName>
        <fullName evidence="3">PilZ domain-containing protein</fullName>
    </submittedName>
</protein>
<dbReference type="AlphaFoldDB" id="A0A2S6G5C5"/>
<reference evidence="2 5" key="1">
    <citation type="submission" date="2018-02" db="EMBL/GenBank/DDBJ databases">
        <title>Deep subsurface shale carbon reservoir microbial communities from Ohio and West Virginia, USA.</title>
        <authorList>
            <person name="Wrighton K."/>
        </authorList>
    </citation>
    <scope>NUCLEOTIDE SEQUENCE [LARGE SCALE GENOMIC DNA]</scope>
    <source>
        <strain evidence="2 5">UTICA-S1B6</strain>
    </source>
</reference>
<evidence type="ECO:0000259" key="1">
    <source>
        <dbReference type="Pfam" id="PF07238"/>
    </source>
</evidence>
<dbReference type="RefSeq" id="WP_104416481.1">
    <property type="nucleotide sequence ID" value="NZ_PTIT01000017.1"/>
</dbReference>
<evidence type="ECO:0000313" key="3">
    <source>
        <dbReference type="EMBL" id="PPK54305.1"/>
    </source>
</evidence>
<keyword evidence="5" id="KW-1185">Reference proteome</keyword>
<proteinExistence type="predicted"/>
<dbReference type="Proteomes" id="UP000239446">
    <property type="component" value="Unassembled WGS sequence"/>
</dbReference>
<dbReference type="Proteomes" id="UP000239648">
    <property type="component" value="Unassembled WGS sequence"/>
</dbReference>
<dbReference type="EMBL" id="PTIT01000017">
    <property type="protein sequence ID" value="PPK51004.1"/>
    <property type="molecule type" value="Genomic_DNA"/>
</dbReference>
<dbReference type="OrthoDB" id="6182366at2"/>
<organism evidence="3 4">
    <name type="scientific">Marinobacter persicus</name>
    <dbReference type="NCBI Taxonomy" id="930118"/>
    <lineage>
        <taxon>Bacteria</taxon>
        <taxon>Pseudomonadati</taxon>
        <taxon>Pseudomonadota</taxon>
        <taxon>Gammaproteobacteria</taxon>
        <taxon>Pseudomonadales</taxon>
        <taxon>Marinobacteraceae</taxon>
        <taxon>Marinobacter</taxon>
    </lineage>
</organism>
<evidence type="ECO:0000313" key="2">
    <source>
        <dbReference type="EMBL" id="PPK51004.1"/>
    </source>
</evidence>
<name>A0A2S6G5C5_9GAMM</name>
<sequence length="138" mass="15044">MTDQDYTFGTEPELPRGHDDRAYYRLTARAVAGIQIETSEPAESAVAGHSAPRVLQCRIRDISVGGFSLISREPFTQGAILSASVDLANGANTYGLTIEVKWCRPVEQGYLVGVSVLESDETDYLEWMEAIADALAEC</sequence>
<dbReference type="SUPFAM" id="SSF141371">
    <property type="entry name" value="PilZ domain-like"/>
    <property type="match status" value="1"/>
</dbReference>
<feature type="domain" description="PilZ" evidence="1">
    <location>
        <begin position="44"/>
        <end position="123"/>
    </location>
</feature>
<evidence type="ECO:0000313" key="5">
    <source>
        <dbReference type="Proteomes" id="UP000239648"/>
    </source>
</evidence>
<evidence type="ECO:0000313" key="4">
    <source>
        <dbReference type="Proteomes" id="UP000239446"/>
    </source>
</evidence>
<comment type="caution">
    <text evidence="3">The sequence shown here is derived from an EMBL/GenBank/DDBJ whole genome shotgun (WGS) entry which is preliminary data.</text>
</comment>
<dbReference type="InterPro" id="IPR009875">
    <property type="entry name" value="PilZ_domain"/>
</dbReference>
<dbReference type="GO" id="GO:0035438">
    <property type="term" value="F:cyclic-di-GMP binding"/>
    <property type="evidence" value="ECO:0007669"/>
    <property type="project" value="InterPro"/>
</dbReference>
<dbReference type="Pfam" id="PF07238">
    <property type="entry name" value="PilZ"/>
    <property type="match status" value="1"/>
</dbReference>